<organism evidence="2 3">
    <name type="scientific">Caenimonas sedimenti</name>
    <dbReference type="NCBI Taxonomy" id="2596921"/>
    <lineage>
        <taxon>Bacteria</taxon>
        <taxon>Pseudomonadati</taxon>
        <taxon>Pseudomonadota</taxon>
        <taxon>Betaproteobacteria</taxon>
        <taxon>Burkholderiales</taxon>
        <taxon>Comamonadaceae</taxon>
        <taxon>Caenimonas</taxon>
    </lineage>
</organism>
<evidence type="ECO:0008006" key="4">
    <source>
        <dbReference type="Google" id="ProtNLM"/>
    </source>
</evidence>
<sequence>MSEPALAEAGTKVVDAARQRAHERRQQALIKTFGAEFAKRFTMPYIVLEGEVLRSPTAIRFYRKDFSYLSEQLVLEYQYRGWRGFNTELVGKFGDLTSQKLSNIKTLMQNTINRIKNLIQGRGMQDVELTLWPSEFVADVPVIATHARTYLEILQMLDEVYTICGTANLLGVIDSTQRTNAEFTCKKAIRAFRSIVQMEVAKLYREADRVVREQHSGGGEVDEARRELVSKQGQDIAEFDKVIQADEDADPAMSLNGADPGQVIDDSAAASTAAAAASAPKKRARPKAAEGAGPGSTETPAATATS</sequence>
<proteinExistence type="predicted"/>
<feature type="compositionally biased region" description="Polar residues" evidence="1">
    <location>
        <begin position="296"/>
        <end position="306"/>
    </location>
</feature>
<feature type="compositionally biased region" description="Low complexity" evidence="1">
    <location>
        <begin position="267"/>
        <end position="279"/>
    </location>
</feature>
<name>A0A562ZT72_9BURK</name>
<dbReference type="OrthoDB" id="8906238at2"/>
<feature type="region of interest" description="Disordered" evidence="1">
    <location>
        <begin position="250"/>
        <end position="306"/>
    </location>
</feature>
<evidence type="ECO:0000313" key="2">
    <source>
        <dbReference type="EMBL" id="TWO71485.1"/>
    </source>
</evidence>
<gene>
    <name evidence="2" type="ORF">FN976_11260</name>
</gene>
<protein>
    <recommendedName>
        <fullName evidence="4">DUF1845 domain-containing protein</fullName>
    </recommendedName>
</protein>
<reference evidence="2 3" key="1">
    <citation type="submission" date="2019-07" db="EMBL/GenBank/DDBJ databases">
        <title>Caenimonas sedimenti sp. nov., isolated from activated sludge.</title>
        <authorList>
            <person name="Xu J."/>
        </authorList>
    </citation>
    <scope>NUCLEOTIDE SEQUENCE [LARGE SCALE GENOMIC DNA]</scope>
    <source>
        <strain evidence="2 3">HX-9-20</strain>
    </source>
</reference>
<accession>A0A562ZT72</accession>
<dbReference type="Proteomes" id="UP000318199">
    <property type="component" value="Unassembled WGS sequence"/>
</dbReference>
<keyword evidence="3" id="KW-1185">Reference proteome</keyword>
<evidence type="ECO:0000256" key="1">
    <source>
        <dbReference type="SAM" id="MobiDB-lite"/>
    </source>
</evidence>
<evidence type="ECO:0000313" key="3">
    <source>
        <dbReference type="Proteomes" id="UP000318199"/>
    </source>
</evidence>
<dbReference type="EMBL" id="VOBQ01000008">
    <property type="protein sequence ID" value="TWO71485.1"/>
    <property type="molecule type" value="Genomic_DNA"/>
</dbReference>
<dbReference type="RefSeq" id="WP_145893097.1">
    <property type="nucleotide sequence ID" value="NZ_VOBQ01000008.1"/>
</dbReference>
<dbReference type="AlphaFoldDB" id="A0A562ZT72"/>
<comment type="caution">
    <text evidence="2">The sequence shown here is derived from an EMBL/GenBank/DDBJ whole genome shotgun (WGS) entry which is preliminary data.</text>
</comment>